<evidence type="ECO:0000259" key="2">
    <source>
        <dbReference type="PROSITE" id="PS50943"/>
    </source>
</evidence>
<dbReference type="PROSITE" id="PS50943">
    <property type="entry name" value="HTH_CROC1"/>
    <property type="match status" value="1"/>
</dbReference>
<dbReference type="InterPro" id="IPR010982">
    <property type="entry name" value="Lambda_DNA-bd_dom_sf"/>
</dbReference>
<dbReference type="SMART" id="SM00530">
    <property type="entry name" value="HTH_XRE"/>
    <property type="match status" value="1"/>
</dbReference>
<dbReference type="InterPro" id="IPR011990">
    <property type="entry name" value="TPR-like_helical_dom_sf"/>
</dbReference>
<dbReference type="InterPro" id="IPR001387">
    <property type="entry name" value="Cro/C1-type_HTH"/>
</dbReference>
<dbReference type="GO" id="GO:0003677">
    <property type="term" value="F:DNA binding"/>
    <property type="evidence" value="ECO:0007669"/>
    <property type="project" value="InterPro"/>
</dbReference>
<dbReference type="CDD" id="cd00093">
    <property type="entry name" value="HTH_XRE"/>
    <property type="match status" value="1"/>
</dbReference>
<accession>A0A5A5T6V7</accession>
<dbReference type="SUPFAM" id="SSF52540">
    <property type="entry name" value="P-loop containing nucleoside triphosphate hydrolases"/>
    <property type="match status" value="1"/>
</dbReference>
<dbReference type="RefSeq" id="WP_149400149.1">
    <property type="nucleotide sequence ID" value="NZ_BIXY01000006.1"/>
</dbReference>
<dbReference type="PANTHER" id="PTHR46082">
    <property type="entry name" value="ATP/GTP-BINDING PROTEIN-RELATED"/>
    <property type="match status" value="1"/>
</dbReference>
<feature type="repeat" description="TPR" evidence="1">
    <location>
        <begin position="591"/>
        <end position="624"/>
    </location>
</feature>
<feature type="repeat" description="TPR" evidence="1">
    <location>
        <begin position="633"/>
        <end position="666"/>
    </location>
</feature>
<dbReference type="Pfam" id="PF13424">
    <property type="entry name" value="TPR_12"/>
    <property type="match status" value="4"/>
</dbReference>
<dbReference type="AlphaFoldDB" id="A0A5A5T6V7"/>
<organism evidence="3 4">
    <name type="scientific">Dictyobacter arantiisoli</name>
    <dbReference type="NCBI Taxonomy" id="2014874"/>
    <lineage>
        <taxon>Bacteria</taxon>
        <taxon>Bacillati</taxon>
        <taxon>Chloroflexota</taxon>
        <taxon>Ktedonobacteria</taxon>
        <taxon>Ktedonobacterales</taxon>
        <taxon>Dictyobacteraceae</taxon>
        <taxon>Dictyobacter</taxon>
    </lineage>
</organism>
<protein>
    <submittedName>
        <fullName evidence="3">Tetratricopeptide repeat protein</fullName>
    </submittedName>
</protein>
<dbReference type="PANTHER" id="PTHR46082:SF6">
    <property type="entry name" value="AAA+ ATPASE DOMAIN-CONTAINING PROTEIN-RELATED"/>
    <property type="match status" value="1"/>
</dbReference>
<comment type="caution">
    <text evidence="3">The sequence shown here is derived from an EMBL/GenBank/DDBJ whole genome shotgun (WGS) entry which is preliminary data.</text>
</comment>
<dbReference type="Pfam" id="PF01381">
    <property type="entry name" value="HTH_3"/>
    <property type="match status" value="1"/>
</dbReference>
<dbReference type="InterPro" id="IPR053137">
    <property type="entry name" value="NLR-like"/>
</dbReference>
<dbReference type="SUPFAM" id="SSF47413">
    <property type="entry name" value="lambda repressor-like DNA-binding domains"/>
    <property type="match status" value="1"/>
</dbReference>
<dbReference type="InterPro" id="IPR027417">
    <property type="entry name" value="P-loop_NTPase"/>
</dbReference>
<dbReference type="OrthoDB" id="136988at2"/>
<dbReference type="Pfam" id="PF00931">
    <property type="entry name" value="NB-ARC"/>
    <property type="match status" value="1"/>
</dbReference>
<feature type="domain" description="HTH cro/C1-type" evidence="2">
    <location>
        <begin position="11"/>
        <end position="66"/>
    </location>
</feature>
<keyword evidence="4" id="KW-1185">Reference proteome</keyword>
<dbReference type="InterPro" id="IPR002182">
    <property type="entry name" value="NB-ARC"/>
</dbReference>
<dbReference type="PROSITE" id="PS50005">
    <property type="entry name" value="TPR"/>
    <property type="match status" value="2"/>
</dbReference>
<dbReference type="GO" id="GO:0043531">
    <property type="term" value="F:ADP binding"/>
    <property type="evidence" value="ECO:0007669"/>
    <property type="project" value="InterPro"/>
</dbReference>
<evidence type="ECO:0000313" key="3">
    <source>
        <dbReference type="EMBL" id="GCF07108.1"/>
    </source>
</evidence>
<reference evidence="3 4" key="1">
    <citation type="submission" date="2019-01" db="EMBL/GenBank/DDBJ databases">
        <title>Draft genome sequence of Dictyobacter sp. Uno17.</title>
        <authorList>
            <person name="Wang C.M."/>
            <person name="Zheng Y."/>
            <person name="Sakai Y."/>
            <person name="Abe K."/>
            <person name="Yokota A."/>
            <person name="Yabe S."/>
        </authorList>
    </citation>
    <scope>NUCLEOTIDE SEQUENCE [LARGE SCALE GENOMIC DNA]</scope>
    <source>
        <strain evidence="3 4">Uno17</strain>
    </source>
</reference>
<evidence type="ECO:0000313" key="4">
    <source>
        <dbReference type="Proteomes" id="UP000322530"/>
    </source>
</evidence>
<dbReference type="SUPFAM" id="SSF48452">
    <property type="entry name" value="TPR-like"/>
    <property type="match status" value="3"/>
</dbReference>
<dbReference type="Pfam" id="PF25000">
    <property type="entry name" value="DUF7779"/>
    <property type="match status" value="1"/>
</dbReference>
<dbReference type="PRINTS" id="PR00364">
    <property type="entry name" value="DISEASERSIST"/>
</dbReference>
<dbReference type="Gene3D" id="1.10.260.40">
    <property type="entry name" value="lambda repressor-like DNA-binding domains"/>
    <property type="match status" value="1"/>
</dbReference>
<dbReference type="SMART" id="SM00028">
    <property type="entry name" value="TPR"/>
    <property type="match status" value="9"/>
</dbReference>
<dbReference type="InterPro" id="IPR056681">
    <property type="entry name" value="DUF7779"/>
</dbReference>
<sequence length="905" mass="103087">MKEKTVSNQWLRRERERRGWSRSSLAEMLGVADPKTIGRWERGVTFPSAHFQRKLQALFELNAEQIGLLPRGDDEKIDDVALTVRQEPTLPLSTSPPHATFWNIPFRRNPFFTGREEVLEQLHTFLRIDQAVGLTQIYAIHGLGGIGKTQIALEYAYRYASEYSAAFWIEAETMESVVSALLRIAELLYLPESKKKEQQHIVVAVQRWLVTHSNWLLIWDNLEDLELLQLFLPPTRQGAILLTTRRQALGTLAQGINLMPMRQAEGILFVLRRAKVIGPKMESEQIQPLVMRMPAEYAAASKLVTEMGGLPLAMDQAGAYIEETGCGFADYLRRYELQHVLLLDRRGSTVSDHPQAVTTTFQLTMEQVEQGQPVAAEILRICALLYAEAIPEELFIVGATHLGPILAPLASDPSQFDQAIAVLRNYSLVRRSAQTHTLSIHRLVQTVLRNQMGEPEQIARLKQIIAGLDAVHPEVTYNTWEQCERLLPHVLAVATSFPDPMGDQKLTPVLRKTADYLYERAQYKEAEPLYAQSLRILQQTRETDYLEQATLLNRLANLYREQGKYELAELLYQQSFSTLEQVLGTEHLNLTSPLNGLALLYFRQGKHKEAELLYKRALSILKQELGPEHPDLATSLNGLGSLYFRQGKYEEVEPFYKQSLTILEQALGPEHPDLAAPLNGLADLYQEQQKYEEAEPFYQRALIILEQILGPEHPRIATLLSGLADLYSNQRKDELAEALYKRALSILEQSLGPEHPHVAYTLNNLADLYNKQGKEDKLEPLYKQALSILEQALGSEHPHVATFLNELADLYAKQSKDEQAELLYKQAQHIMEQHQGQRHPETARSMAGLARLYEKQGKREQEEYLLQQAYCIFEQSLGLEHSETIKTRKAYQSLLAHKEKDKCAR</sequence>
<gene>
    <name evidence="3" type="ORF">KDI_06720</name>
</gene>
<dbReference type="Gene3D" id="3.40.50.300">
    <property type="entry name" value="P-loop containing nucleotide triphosphate hydrolases"/>
    <property type="match status" value="1"/>
</dbReference>
<dbReference type="Proteomes" id="UP000322530">
    <property type="component" value="Unassembled WGS sequence"/>
</dbReference>
<proteinExistence type="predicted"/>
<keyword evidence="1" id="KW-0802">TPR repeat</keyword>
<evidence type="ECO:0000256" key="1">
    <source>
        <dbReference type="PROSITE-ProRule" id="PRU00339"/>
    </source>
</evidence>
<dbReference type="InterPro" id="IPR019734">
    <property type="entry name" value="TPR_rpt"/>
</dbReference>
<dbReference type="EMBL" id="BIXY01000006">
    <property type="protein sequence ID" value="GCF07108.1"/>
    <property type="molecule type" value="Genomic_DNA"/>
</dbReference>
<dbReference type="Gene3D" id="1.25.40.10">
    <property type="entry name" value="Tetratricopeptide repeat domain"/>
    <property type="match status" value="3"/>
</dbReference>
<dbReference type="Pfam" id="PF13374">
    <property type="entry name" value="TPR_10"/>
    <property type="match status" value="1"/>
</dbReference>
<name>A0A5A5T6V7_9CHLR</name>